<comment type="subunit">
    <text evidence="4">Part of a tri-snRNP complex.</text>
</comment>
<dbReference type="Pfam" id="PF08648">
    <property type="entry name" value="SNRNP27"/>
    <property type="match status" value="1"/>
</dbReference>
<comment type="similarity">
    <text evidence="3">Belongs to the SNUT3 family.</text>
</comment>
<organism evidence="10 11">
    <name type="scientific">Plasmodium coatneyi</name>
    <dbReference type="NCBI Taxonomy" id="208452"/>
    <lineage>
        <taxon>Eukaryota</taxon>
        <taxon>Sar</taxon>
        <taxon>Alveolata</taxon>
        <taxon>Apicomplexa</taxon>
        <taxon>Aconoidasida</taxon>
        <taxon>Haemosporida</taxon>
        <taxon>Plasmodiidae</taxon>
        <taxon>Plasmodium</taxon>
    </lineage>
</organism>
<keyword evidence="11" id="KW-1185">Reference proteome</keyword>
<dbReference type="PANTHER" id="PTHR31077:SF1">
    <property type="entry name" value="U4_U6.U5 SMALL NUCLEAR RIBONUCLEOPROTEIN 27 KDA PROTEIN"/>
    <property type="match status" value="1"/>
</dbReference>
<feature type="compositionally biased region" description="Basic residues" evidence="8">
    <location>
        <begin position="169"/>
        <end position="181"/>
    </location>
</feature>
<feature type="compositionally biased region" description="Basic and acidic residues" evidence="8">
    <location>
        <begin position="154"/>
        <end position="168"/>
    </location>
</feature>
<dbReference type="KEGG" id="pcot:PCOAH_00011250"/>
<dbReference type="RefSeq" id="XP_019913447.1">
    <property type="nucleotide sequence ID" value="XM_020057934.1"/>
</dbReference>
<feature type="compositionally biased region" description="Basic and acidic residues" evidence="8">
    <location>
        <begin position="219"/>
        <end position="235"/>
    </location>
</feature>
<feature type="compositionally biased region" description="Basic residues" evidence="8">
    <location>
        <begin position="118"/>
        <end position="153"/>
    </location>
</feature>
<evidence type="ECO:0000256" key="7">
    <source>
        <dbReference type="ARBA" id="ARBA00023242"/>
    </source>
</evidence>
<feature type="compositionally biased region" description="Basic and acidic residues" evidence="8">
    <location>
        <begin position="259"/>
        <end position="272"/>
    </location>
</feature>
<evidence type="ECO:0000256" key="5">
    <source>
        <dbReference type="ARBA" id="ARBA00022664"/>
    </source>
</evidence>
<reference evidence="11" key="1">
    <citation type="submission" date="2016-06" db="EMBL/GenBank/DDBJ databases">
        <title>First high quality genome sequence of Plasmodium coatneyi using continuous long reads from single molecule, real-time sequencing.</title>
        <authorList>
            <person name="Chien J.-T."/>
            <person name="Pakala S.B."/>
            <person name="Geraldo J.A."/>
            <person name="Lapp S.A."/>
            <person name="Barnwell J.W."/>
            <person name="Kissinger J.C."/>
            <person name="Galinski M.R."/>
            <person name="Humphrey J.C."/>
        </authorList>
    </citation>
    <scope>NUCLEOTIDE SEQUENCE [LARGE SCALE GENOMIC DNA]</scope>
    <source>
        <strain evidence="11">Hackeri</strain>
    </source>
</reference>
<keyword evidence="6" id="KW-0508">mRNA splicing</keyword>
<dbReference type="VEuPathDB" id="PlasmoDB:PCOAH_00011250"/>
<keyword evidence="7" id="KW-0539">Nucleus</keyword>
<proteinExistence type="inferred from homology"/>
<name>A0A1B1DVE9_9APIC</name>
<evidence type="ECO:0000256" key="6">
    <source>
        <dbReference type="ARBA" id="ARBA00023187"/>
    </source>
</evidence>
<evidence type="ECO:0000313" key="10">
    <source>
        <dbReference type="EMBL" id="ANQ06752.1"/>
    </source>
</evidence>
<comment type="function">
    <text evidence="1">May play a role in mRNA splicing.</text>
</comment>
<evidence type="ECO:0000256" key="2">
    <source>
        <dbReference type="ARBA" id="ARBA00004123"/>
    </source>
</evidence>
<protein>
    <recommendedName>
        <fullName evidence="9">U4/U6.U5 small nuclear ribonucleoprotein 27kDa protein domain-containing protein</fullName>
    </recommendedName>
</protein>
<evidence type="ECO:0000256" key="4">
    <source>
        <dbReference type="ARBA" id="ARBA00011825"/>
    </source>
</evidence>
<comment type="subcellular location">
    <subcellularLocation>
        <location evidence="2">Nucleus</location>
    </subcellularLocation>
</comment>
<feature type="domain" description="U4/U6.U5 small nuclear ribonucleoprotein 27kDa protein" evidence="9">
    <location>
        <begin position="330"/>
        <end position="382"/>
    </location>
</feature>
<evidence type="ECO:0000256" key="8">
    <source>
        <dbReference type="SAM" id="MobiDB-lite"/>
    </source>
</evidence>
<dbReference type="InterPro" id="IPR013957">
    <property type="entry name" value="SNRNP27"/>
</dbReference>
<feature type="compositionally biased region" description="Basic residues" evidence="8">
    <location>
        <begin position="102"/>
        <end position="111"/>
    </location>
</feature>
<dbReference type="Proteomes" id="UP000092716">
    <property type="component" value="Chromosome 5"/>
</dbReference>
<gene>
    <name evidence="10" type="ORF">PCOAH_00011250</name>
</gene>
<evidence type="ECO:0000259" key="9">
    <source>
        <dbReference type="Pfam" id="PF08648"/>
    </source>
</evidence>
<feature type="region of interest" description="Disordered" evidence="8">
    <location>
        <begin position="1"/>
        <end position="328"/>
    </location>
</feature>
<feature type="compositionally biased region" description="Polar residues" evidence="8">
    <location>
        <begin position="275"/>
        <end position="284"/>
    </location>
</feature>
<accession>A0A1B1DVE9</accession>
<evidence type="ECO:0000256" key="3">
    <source>
        <dbReference type="ARBA" id="ARBA00008218"/>
    </source>
</evidence>
<dbReference type="GO" id="GO:0071011">
    <property type="term" value="C:precatalytic spliceosome"/>
    <property type="evidence" value="ECO:0007669"/>
    <property type="project" value="TreeGrafter"/>
</dbReference>
<dbReference type="EMBL" id="CP016243">
    <property type="protein sequence ID" value="ANQ06752.1"/>
    <property type="molecule type" value="Genomic_DNA"/>
</dbReference>
<dbReference type="OrthoDB" id="21368at2759"/>
<evidence type="ECO:0000313" key="11">
    <source>
        <dbReference type="Proteomes" id="UP000092716"/>
    </source>
</evidence>
<sequence length="384" mass="45640">MAATRKATEPEPPKGENENTEEANPKGINHHGDAEEGYTKQDDGPSNNDRKRKEQKGREHKDEGEYIHEERNDALHKKRKDGQRSASLGSMSDVISAERSRDGHRRKRRRSTSSSGRSRNRSRSRSRSRSRHRKRHRSRDRHKHRHGHRHRSRSDRSSDGDRERDRDRDRHRHKHRHRDRHRDRDRERDRDRDRDRHHDRHRHRHRSRSRSHSRHRRRDRDGSTKRLSSGRHERSSIGSAAISENQDRRGRRNNSPDSHSIDDRYNDVEKRSGRYTHNNGSPSREYNLKDTVNHHGNVNDKVAGAQQHLNDNRKYSDSSDEDKEEDLSEGELLKKVMGISEFSTTDNKCHNETDLSGINRRTKRKYRQYMNRRGGFNRPLSPAF</sequence>
<feature type="compositionally biased region" description="Basic and acidic residues" evidence="8">
    <location>
        <begin position="182"/>
        <end position="196"/>
    </location>
</feature>
<dbReference type="PANTHER" id="PTHR31077">
    <property type="entry name" value="U4/U6.U5 SMALL NUCLEAR RIBONUCLEOPROTEIN 27 KDA PROTEIN"/>
    <property type="match status" value="1"/>
</dbReference>
<feature type="compositionally biased region" description="Basic and acidic residues" evidence="8">
    <location>
        <begin position="1"/>
        <end position="17"/>
    </location>
</feature>
<keyword evidence="5" id="KW-0507">mRNA processing</keyword>
<dbReference type="GO" id="GO:0008380">
    <property type="term" value="P:RNA splicing"/>
    <property type="evidence" value="ECO:0007669"/>
    <property type="project" value="UniProtKB-KW"/>
</dbReference>
<dbReference type="GO" id="GO:0006397">
    <property type="term" value="P:mRNA processing"/>
    <property type="evidence" value="ECO:0007669"/>
    <property type="project" value="UniProtKB-KW"/>
</dbReference>
<feature type="compositionally biased region" description="Acidic residues" evidence="8">
    <location>
        <begin position="318"/>
        <end position="328"/>
    </location>
</feature>
<dbReference type="GeneID" id="30907851"/>
<feature type="compositionally biased region" description="Basic residues" evidence="8">
    <location>
        <begin position="197"/>
        <end position="218"/>
    </location>
</feature>
<evidence type="ECO:0000256" key="1">
    <source>
        <dbReference type="ARBA" id="ARBA00003632"/>
    </source>
</evidence>
<dbReference type="AlphaFoldDB" id="A0A1B1DVE9"/>
<feature type="compositionally biased region" description="Basic and acidic residues" evidence="8">
    <location>
        <begin position="30"/>
        <end position="75"/>
    </location>
</feature>